<evidence type="ECO:0000313" key="2">
    <source>
        <dbReference type="EMBL" id="KAG2294293.1"/>
    </source>
</evidence>
<accession>A0A8X7RRY5</accession>
<evidence type="ECO:0000313" key="3">
    <source>
        <dbReference type="Proteomes" id="UP000886595"/>
    </source>
</evidence>
<dbReference type="EMBL" id="JAAMPC010000009">
    <property type="protein sequence ID" value="KAG2294293.1"/>
    <property type="molecule type" value="Genomic_DNA"/>
</dbReference>
<reference evidence="2 3" key="1">
    <citation type="submission" date="2020-02" db="EMBL/GenBank/DDBJ databases">
        <authorList>
            <person name="Ma Q."/>
            <person name="Huang Y."/>
            <person name="Song X."/>
            <person name="Pei D."/>
        </authorList>
    </citation>
    <scope>NUCLEOTIDE SEQUENCE [LARGE SCALE GENOMIC DNA]</scope>
    <source>
        <strain evidence="2">Sxm20200214</strain>
        <tissue evidence="2">Leaf</tissue>
    </source>
</reference>
<comment type="caution">
    <text evidence="2">The sequence shown here is derived from an EMBL/GenBank/DDBJ whole genome shotgun (WGS) entry which is preliminary data.</text>
</comment>
<proteinExistence type="predicted"/>
<evidence type="ECO:0000256" key="1">
    <source>
        <dbReference type="SAM" id="MobiDB-lite"/>
    </source>
</evidence>
<protein>
    <submittedName>
        <fullName evidence="2">Uncharacterized protein</fullName>
    </submittedName>
</protein>
<keyword evidence="3" id="KW-1185">Reference proteome</keyword>
<dbReference type="Proteomes" id="UP000886595">
    <property type="component" value="Unassembled WGS sequence"/>
</dbReference>
<dbReference type="OrthoDB" id="1304043at2759"/>
<name>A0A8X7RRY5_BRACI</name>
<sequence>MSNSKEEERESSTERESNVVRIKVVVTKEELRQILGHTKGINSIQRLDHVLKDSGRNISRVYEEDKELSDESWSPTLESFPKNHY</sequence>
<dbReference type="AlphaFoldDB" id="A0A8X7RRY5"/>
<feature type="region of interest" description="Disordered" evidence="1">
    <location>
        <begin position="63"/>
        <end position="85"/>
    </location>
</feature>
<organism evidence="2 3">
    <name type="scientific">Brassica carinata</name>
    <name type="common">Ethiopian mustard</name>
    <name type="synonym">Abyssinian cabbage</name>
    <dbReference type="NCBI Taxonomy" id="52824"/>
    <lineage>
        <taxon>Eukaryota</taxon>
        <taxon>Viridiplantae</taxon>
        <taxon>Streptophyta</taxon>
        <taxon>Embryophyta</taxon>
        <taxon>Tracheophyta</taxon>
        <taxon>Spermatophyta</taxon>
        <taxon>Magnoliopsida</taxon>
        <taxon>eudicotyledons</taxon>
        <taxon>Gunneridae</taxon>
        <taxon>Pentapetalae</taxon>
        <taxon>rosids</taxon>
        <taxon>malvids</taxon>
        <taxon>Brassicales</taxon>
        <taxon>Brassicaceae</taxon>
        <taxon>Brassiceae</taxon>
        <taxon>Brassica</taxon>
    </lineage>
</organism>
<gene>
    <name evidence="2" type="ORF">Bca52824_040962</name>
</gene>